<dbReference type="EMBL" id="MHNL01000017">
    <property type="protein sequence ID" value="OGZ44647.1"/>
    <property type="molecule type" value="Genomic_DNA"/>
</dbReference>
<dbReference type="InterPro" id="IPR014717">
    <property type="entry name" value="Transl_elong_EF1B/ribsomal_bS6"/>
</dbReference>
<dbReference type="Proteomes" id="UP000177785">
    <property type="component" value="Unassembled WGS sequence"/>
</dbReference>
<gene>
    <name evidence="1" type="ORF">A2756_05550</name>
</gene>
<dbReference type="STRING" id="1802115.A2756_05550"/>
<evidence type="ECO:0000313" key="1">
    <source>
        <dbReference type="EMBL" id="OGZ44647.1"/>
    </source>
</evidence>
<evidence type="ECO:0000313" key="2">
    <source>
        <dbReference type="Proteomes" id="UP000177785"/>
    </source>
</evidence>
<evidence type="ECO:0008006" key="3">
    <source>
        <dbReference type="Google" id="ProtNLM"/>
    </source>
</evidence>
<sequence>MNTAKNKFIAVIVLGITILTGIVVSGGLPIFSQIQESNQSLLATHQELASLERKEELLRNLERTVTDLAPDIEKIERTFFKPNEVVNFIVALESAAASSGVELSINNADLNKPAVNEQPTSSFALTARGSFTQIYRFIVLVENMPFNMEFTNVSLLGQNNTNGSAPSASSVQASIDLKVLTSAN</sequence>
<name>A0A1G2G3B2_9BACT</name>
<organism evidence="1 2">
    <name type="scientific">Candidatus Ryanbacteria bacterium RIFCSPHIGHO2_01_FULL_48_27</name>
    <dbReference type="NCBI Taxonomy" id="1802115"/>
    <lineage>
        <taxon>Bacteria</taxon>
        <taxon>Candidatus Ryaniibacteriota</taxon>
    </lineage>
</organism>
<dbReference type="Gene3D" id="3.30.70.60">
    <property type="match status" value="1"/>
</dbReference>
<accession>A0A1G2G3B2</accession>
<dbReference type="AlphaFoldDB" id="A0A1G2G3B2"/>
<reference evidence="1 2" key="1">
    <citation type="journal article" date="2016" name="Nat. Commun.">
        <title>Thousands of microbial genomes shed light on interconnected biogeochemical processes in an aquifer system.</title>
        <authorList>
            <person name="Anantharaman K."/>
            <person name="Brown C.T."/>
            <person name="Hug L.A."/>
            <person name="Sharon I."/>
            <person name="Castelle C.J."/>
            <person name="Probst A.J."/>
            <person name="Thomas B.C."/>
            <person name="Singh A."/>
            <person name="Wilkins M.J."/>
            <person name="Karaoz U."/>
            <person name="Brodie E.L."/>
            <person name="Williams K.H."/>
            <person name="Hubbard S.S."/>
            <person name="Banfield J.F."/>
        </authorList>
    </citation>
    <scope>NUCLEOTIDE SEQUENCE [LARGE SCALE GENOMIC DNA]</scope>
</reference>
<protein>
    <recommendedName>
        <fullName evidence="3">Type 4a pilus biogenesis protein PilO</fullName>
    </recommendedName>
</protein>
<comment type="caution">
    <text evidence="1">The sequence shown here is derived from an EMBL/GenBank/DDBJ whole genome shotgun (WGS) entry which is preliminary data.</text>
</comment>
<proteinExistence type="predicted"/>